<keyword evidence="1" id="KW-1133">Transmembrane helix</keyword>
<feature type="transmembrane region" description="Helical" evidence="1">
    <location>
        <begin position="12"/>
        <end position="36"/>
    </location>
</feature>
<evidence type="ECO:0000313" key="3">
    <source>
        <dbReference type="Proteomes" id="UP001482620"/>
    </source>
</evidence>
<name>A0ABV0VGA5_9TELE</name>
<gene>
    <name evidence="2" type="ORF">ILYODFUR_022965</name>
</gene>
<evidence type="ECO:0008006" key="4">
    <source>
        <dbReference type="Google" id="ProtNLM"/>
    </source>
</evidence>
<comment type="caution">
    <text evidence="2">The sequence shown here is derived from an EMBL/GenBank/DDBJ whole genome shotgun (WGS) entry which is preliminary data.</text>
</comment>
<evidence type="ECO:0000256" key="1">
    <source>
        <dbReference type="SAM" id="Phobius"/>
    </source>
</evidence>
<sequence>MNCKSRNFLWCMVWRAGWLGLISGWNGLGFLVGFGFGSVGSLPFVSFGVGFLAGLLQAGAWGSAMFLDLDGMGLLVTWVHFCRGLCFWRAGGGTLAWCGLCAWLPLWVLITAYCPPLFGMLWCRGGDPLHCGSGLHVLYGRAGVVGLGGCIGPLGLMLRWGLLVFWVVPGG</sequence>
<accession>A0ABV0VGA5</accession>
<keyword evidence="1" id="KW-0812">Transmembrane</keyword>
<organism evidence="2 3">
    <name type="scientific">Ilyodon furcidens</name>
    <name type="common">goldbreast splitfin</name>
    <dbReference type="NCBI Taxonomy" id="33524"/>
    <lineage>
        <taxon>Eukaryota</taxon>
        <taxon>Metazoa</taxon>
        <taxon>Chordata</taxon>
        <taxon>Craniata</taxon>
        <taxon>Vertebrata</taxon>
        <taxon>Euteleostomi</taxon>
        <taxon>Actinopterygii</taxon>
        <taxon>Neopterygii</taxon>
        <taxon>Teleostei</taxon>
        <taxon>Neoteleostei</taxon>
        <taxon>Acanthomorphata</taxon>
        <taxon>Ovalentaria</taxon>
        <taxon>Atherinomorphae</taxon>
        <taxon>Cyprinodontiformes</taxon>
        <taxon>Goodeidae</taxon>
        <taxon>Ilyodon</taxon>
    </lineage>
</organism>
<protein>
    <recommendedName>
        <fullName evidence="4">NADH dehydrogenase subunit 6</fullName>
    </recommendedName>
</protein>
<proteinExistence type="predicted"/>
<keyword evidence="1" id="KW-0472">Membrane</keyword>
<reference evidence="2 3" key="1">
    <citation type="submission" date="2021-06" db="EMBL/GenBank/DDBJ databases">
        <authorList>
            <person name="Palmer J.M."/>
        </authorList>
    </citation>
    <scope>NUCLEOTIDE SEQUENCE [LARGE SCALE GENOMIC DNA]</scope>
    <source>
        <strain evidence="3">if_2019</strain>
        <tissue evidence="2">Muscle</tissue>
    </source>
</reference>
<dbReference type="EMBL" id="JAHRIQ010106846">
    <property type="protein sequence ID" value="MEQ2256305.1"/>
    <property type="molecule type" value="Genomic_DNA"/>
</dbReference>
<feature type="transmembrane region" description="Helical" evidence="1">
    <location>
        <begin position="144"/>
        <end position="168"/>
    </location>
</feature>
<evidence type="ECO:0000313" key="2">
    <source>
        <dbReference type="EMBL" id="MEQ2256305.1"/>
    </source>
</evidence>
<keyword evidence="3" id="KW-1185">Reference proteome</keyword>
<dbReference type="Proteomes" id="UP001482620">
    <property type="component" value="Unassembled WGS sequence"/>
</dbReference>
<feature type="transmembrane region" description="Helical" evidence="1">
    <location>
        <begin position="42"/>
        <end position="60"/>
    </location>
</feature>